<evidence type="ECO:0008006" key="3">
    <source>
        <dbReference type="Google" id="ProtNLM"/>
    </source>
</evidence>
<dbReference type="Proteomes" id="UP000012040">
    <property type="component" value="Chromosome"/>
</dbReference>
<dbReference type="AlphaFoldDB" id="M4V748"/>
<dbReference type="OrthoDB" id="5287202at2"/>
<accession>M4V748</accession>
<organism evidence="1 2">
    <name type="scientific">Pseudobdellovibrio exovorus JSS</name>
    <dbReference type="NCBI Taxonomy" id="1184267"/>
    <lineage>
        <taxon>Bacteria</taxon>
        <taxon>Pseudomonadati</taxon>
        <taxon>Bdellovibrionota</taxon>
        <taxon>Bdellovibrionia</taxon>
        <taxon>Bdellovibrionales</taxon>
        <taxon>Pseudobdellovibrionaceae</taxon>
        <taxon>Pseudobdellovibrio</taxon>
    </lineage>
</organism>
<dbReference type="eggNOG" id="ENOG5031967">
    <property type="taxonomic scope" value="Bacteria"/>
</dbReference>
<proteinExistence type="predicted"/>
<evidence type="ECO:0000313" key="2">
    <source>
        <dbReference type="Proteomes" id="UP000012040"/>
    </source>
</evidence>
<evidence type="ECO:0000313" key="1">
    <source>
        <dbReference type="EMBL" id="AGH95222.1"/>
    </source>
</evidence>
<gene>
    <name evidence="1" type="ORF">A11Q_1006</name>
</gene>
<dbReference type="KEGG" id="bex:A11Q_1006"/>
<protein>
    <recommendedName>
        <fullName evidence="3">Lipoprotein</fullName>
    </recommendedName>
</protein>
<sequence length="798" mass="90828">MISKICLAFLVIPMMLLSSCTEFTKGKPKKEEVVEIKQDAMSCLKDVPLDVQNFMKSEVTPADIDKTFSCIDDTLSQFQTRVEGRQEATSFNAEELFEIFEKFIEDSNISRDATRDLLSLKTALLGGSDQKITKDELTELRAYLLVIREEAKNLLPYAQLFTFQKTDAPLTKTMIKDGFAQLNLSLKNLLAASRMSQSSYGFEDFKRTIKNMNVLKEDQQGMLELADKVNTLLIGQQAAGGESERQIYIDNLTEVLRLYSTHIHGHVKFEISTPAVLNNLIEFIEDAVSLLEGTLQYRKTQKISMASLDPLISEVFEKEMMPLPVSSSTALSFYKTIVVRVLESGLAGDIMAFDGIKRVHFSNLKREIAVYKIYSKYLETIASESVLASSQNRRIPVETVQRQLRQFDPASETAILKDFDSETQRLIVNIVKELKEQFLIQKPSIYRNKKLMLYANQNLAQQNWVDLTRGFYVMMLSRQMLLGWGETPFVKLVKNAHASKRGMVQWYNEFKNFGIEIKAMDPRVENQGEASVIAANLFTASGNGDDKMSFSETLQSFNILISGGQTFNEMKQGLANANCNLSDMDVFGNPWNNEACFIGELKRGYKYYFSNLPALSVYLERLTPEQFQDFFVALLDAARKEEANKNVRLESADIKMMISLLYYMESLYAAHDSNNNFLLSPTEIRTAYPKFKNFATEFAREHSKAELDKFNGRLGRVAYSCYGEEDLIRESFIFLLFKGRTPKQEDLSTLPCVVTPGILRRITPDNLDNRRPLIQHEGEVGRRTIINTFKILKAVLSS</sequence>
<name>M4V748_9BACT</name>
<dbReference type="RefSeq" id="WP_015469712.1">
    <property type="nucleotide sequence ID" value="NC_020813.1"/>
</dbReference>
<dbReference type="HOGENOM" id="CLU_360819_0_0_7"/>
<reference evidence="1 2" key="1">
    <citation type="journal article" date="2013" name="ISME J.">
        <title>By their genes ye shall know them: genomic signatures of predatory bacteria.</title>
        <authorList>
            <person name="Pasternak Z."/>
            <person name="Pietrokovski S."/>
            <person name="Rotem O."/>
            <person name="Gophna U."/>
            <person name="Lurie-Weinberger M.N."/>
            <person name="Jurkevitch E."/>
        </authorList>
    </citation>
    <scope>NUCLEOTIDE SEQUENCE [LARGE SCALE GENOMIC DNA]</scope>
    <source>
        <strain evidence="1 2">JSS</strain>
    </source>
</reference>
<dbReference type="STRING" id="1184267.A11Q_1006"/>
<dbReference type="PROSITE" id="PS51257">
    <property type="entry name" value="PROKAR_LIPOPROTEIN"/>
    <property type="match status" value="1"/>
</dbReference>
<dbReference type="EMBL" id="CP003537">
    <property type="protein sequence ID" value="AGH95222.1"/>
    <property type="molecule type" value="Genomic_DNA"/>
</dbReference>
<keyword evidence="2" id="KW-1185">Reference proteome</keyword>
<dbReference type="PATRIC" id="fig|1184267.3.peg.1020"/>